<protein>
    <recommendedName>
        <fullName evidence="2">Transposase IS701-like DDE domain-containing protein</fullName>
    </recommendedName>
</protein>
<reference evidence="3 4" key="1">
    <citation type="submission" date="2017-06" db="EMBL/GenBank/DDBJ databases">
        <authorList>
            <person name="Kim H.J."/>
            <person name="Triplett B.A."/>
        </authorList>
    </citation>
    <scope>NUCLEOTIDE SEQUENCE [LARGE SCALE GENOMIC DNA]</scope>
    <source>
        <strain evidence="3">FRACA_ARgP5</strain>
    </source>
</reference>
<gene>
    <name evidence="3" type="ORF">FRACA_3800004</name>
</gene>
<dbReference type="InterPro" id="IPR038721">
    <property type="entry name" value="IS701-like_DDE_dom"/>
</dbReference>
<keyword evidence="4" id="KW-1185">Reference proteome</keyword>
<dbReference type="Pfam" id="PF13546">
    <property type="entry name" value="DDE_5"/>
    <property type="match status" value="1"/>
</dbReference>
<name>A0A2I2KW32_9ACTN</name>
<accession>A0A2I2KW32</accession>
<evidence type="ECO:0000313" key="3">
    <source>
        <dbReference type="EMBL" id="SNQ49856.1"/>
    </source>
</evidence>
<evidence type="ECO:0000256" key="1">
    <source>
        <dbReference type="SAM" id="MobiDB-lite"/>
    </source>
</evidence>
<feature type="domain" description="Transposase IS701-like DDE" evidence="2">
    <location>
        <begin position="26"/>
        <end position="159"/>
    </location>
</feature>
<evidence type="ECO:0000313" key="4">
    <source>
        <dbReference type="Proteomes" id="UP000234331"/>
    </source>
</evidence>
<feature type="region of interest" description="Disordered" evidence="1">
    <location>
        <begin position="161"/>
        <end position="188"/>
    </location>
</feature>
<evidence type="ECO:0000259" key="2">
    <source>
        <dbReference type="Pfam" id="PF13546"/>
    </source>
</evidence>
<dbReference type="PANTHER" id="PTHR33627:SF1">
    <property type="entry name" value="TRANSPOSASE"/>
    <property type="match status" value="1"/>
</dbReference>
<dbReference type="PANTHER" id="PTHR33627">
    <property type="entry name" value="TRANSPOSASE"/>
    <property type="match status" value="1"/>
</dbReference>
<dbReference type="EMBL" id="FZMO01000313">
    <property type="protein sequence ID" value="SNQ49856.1"/>
    <property type="molecule type" value="Genomic_DNA"/>
</dbReference>
<organism evidence="3 4">
    <name type="scientific">Frankia canadensis</name>
    <dbReference type="NCBI Taxonomy" id="1836972"/>
    <lineage>
        <taxon>Bacteria</taxon>
        <taxon>Bacillati</taxon>
        <taxon>Actinomycetota</taxon>
        <taxon>Actinomycetes</taxon>
        <taxon>Frankiales</taxon>
        <taxon>Frankiaceae</taxon>
        <taxon>Frankia</taxon>
    </lineage>
</organism>
<dbReference type="AlphaFoldDB" id="A0A2I2KW32"/>
<sequence>MAATGSLSEMDAVVWDAELEELFGRLADCFRNDQTRVQARAYVAGLLPRTERKNGWTLAEFNQDLGPHKMQRLLSESAWDEDAVADVVRSYVVENLTEAGGVLVIDETGFVKKGTESAGVQRGTAAPLGGSRTVNSACSPHMSPEKGGLWLTGNCAFPTAGPKTGRGARTQAFHPGGDSRRSRCWHWT</sequence>
<dbReference type="InterPro" id="IPR039365">
    <property type="entry name" value="IS701-like"/>
</dbReference>
<dbReference type="Proteomes" id="UP000234331">
    <property type="component" value="Unassembled WGS sequence"/>
</dbReference>
<proteinExistence type="predicted"/>